<reference evidence="2" key="1">
    <citation type="submission" date="2022-04" db="EMBL/GenBank/DDBJ databases">
        <title>Roseibium sp. CAU 1639 isolated from mud.</title>
        <authorList>
            <person name="Kim W."/>
        </authorList>
    </citation>
    <scope>NUCLEOTIDE SEQUENCE</scope>
    <source>
        <strain evidence="2">CAU 1639</strain>
    </source>
</reference>
<comment type="caution">
    <text evidence="2">The sequence shown here is derived from an EMBL/GenBank/DDBJ whole genome shotgun (WGS) entry which is preliminary data.</text>
</comment>
<proteinExistence type="inferred from homology"/>
<protein>
    <submittedName>
        <fullName evidence="2">Crotonase/enoyl-CoA hydratase family protein</fullName>
    </submittedName>
</protein>
<organism evidence="2 3">
    <name type="scientific">Roseibium sediminicola</name>
    <dbReference type="NCBI Taxonomy" id="2933272"/>
    <lineage>
        <taxon>Bacteria</taxon>
        <taxon>Pseudomonadati</taxon>
        <taxon>Pseudomonadota</taxon>
        <taxon>Alphaproteobacteria</taxon>
        <taxon>Hyphomicrobiales</taxon>
        <taxon>Stappiaceae</taxon>
        <taxon>Roseibium</taxon>
    </lineage>
</organism>
<accession>A0ABT0GSS3</accession>
<evidence type="ECO:0000313" key="3">
    <source>
        <dbReference type="Proteomes" id="UP001431221"/>
    </source>
</evidence>
<dbReference type="PANTHER" id="PTHR42964">
    <property type="entry name" value="ENOYL-COA HYDRATASE"/>
    <property type="match status" value="1"/>
</dbReference>
<evidence type="ECO:0000256" key="1">
    <source>
        <dbReference type="ARBA" id="ARBA00005254"/>
    </source>
</evidence>
<dbReference type="InterPro" id="IPR014748">
    <property type="entry name" value="Enoyl-CoA_hydra_C"/>
</dbReference>
<dbReference type="InterPro" id="IPR051683">
    <property type="entry name" value="Enoyl-CoA_Hydratase/Isomerase"/>
</dbReference>
<dbReference type="InterPro" id="IPR029045">
    <property type="entry name" value="ClpP/crotonase-like_dom_sf"/>
</dbReference>
<sequence length="262" mass="28145">MSFDTLTIETDARGVATLTLNRPDKHNSLSARMIDELTRAAAALGADEKVRVVVLTGAGASFCAGGDLGWMREQFEASRETRMTEARKLAMMLKALNELPKPLIGRVQGQAFGGGIGMMSVCDTVIAIDSAKFGLTEVRLGLIPATISPYVLARMGEGKARRVFMSARIFGAEEARDLDLAARIVSEADLDAAVETEIKPYLGAAPAAVAASKALARSLGTPITDAVIDDTIRRLADTWETPEAREGISAFFDKRKPDWVMK</sequence>
<dbReference type="Gene3D" id="1.10.12.10">
    <property type="entry name" value="Lyase 2-enoyl-coa Hydratase, Chain A, domain 2"/>
    <property type="match status" value="1"/>
</dbReference>
<dbReference type="NCBIfam" id="NF005675">
    <property type="entry name" value="PRK07468.1"/>
    <property type="match status" value="1"/>
</dbReference>
<dbReference type="Gene3D" id="3.90.226.10">
    <property type="entry name" value="2-enoyl-CoA Hydratase, Chain A, domain 1"/>
    <property type="match status" value="1"/>
</dbReference>
<name>A0ABT0GSS3_9HYPH</name>
<dbReference type="RefSeq" id="WP_248153458.1">
    <property type="nucleotide sequence ID" value="NZ_JALNMJ010000005.1"/>
</dbReference>
<dbReference type="PANTHER" id="PTHR42964:SF1">
    <property type="entry name" value="POLYKETIDE BIOSYNTHESIS ENOYL-COA HYDRATASE PKSH-RELATED"/>
    <property type="match status" value="1"/>
</dbReference>
<dbReference type="EMBL" id="JALNMJ010000005">
    <property type="protein sequence ID" value="MCK7612485.1"/>
    <property type="molecule type" value="Genomic_DNA"/>
</dbReference>
<dbReference type="CDD" id="cd06558">
    <property type="entry name" value="crotonase-like"/>
    <property type="match status" value="1"/>
</dbReference>
<dbReference type="Proteomes" id="UP001431221">
    <property type="component" value="Unassembled WGS sequence"/>
</dbReference>
<dbReference type="Pfam" id="PF00378">
    <property type="entry name" value="ECH_1"/>
    <property type="match status" value="1"/>
</dbReference>
<dbReference type="SUPFAM" id="SSF52096">
    <property type="entry name" value="ClpP/crotonase"/>
    <property type="match status" value="1"/>
</dbReference>
<dbReference type="InterPro" id="IPR001753">
    <property type="entry name" value="Enoyl-CoA_hydra/iso"/>
</dbReference>
<evidence type="ECO:0000313" key="2">
    <source>
        <dbReference type="EMBL" id="MCK7612485.1"/>
    </source>
</evidence>
<comment type="similarity">
    <text evidence="1">Belongs to the enoyl-CoA hydratase/isomerase family.</text>
</comment>
<gene>
    <name evidence="2" type="ORF">M0H32_09965</name>
</gene>
<keyword evidence="3" id="KW-1185">Reference proteome</keyword>